<reference evidence="1" key="1">
    <citation type="submission" date="2019-11" db="EMBL/GenBank/DDBJ databases">
        <title>Nori genome reveals adaptations in red seaweeds to the harsh intertidal environment.</title>
        <authorList>
            <person name="Wang D."/>
            <person name="Mao Y."/>
        </authorList>
    </citation>
    <scope>NUCLEOTIDE SEQUENCE</scope>
    <source>
        <tissue evidence="1">Gametophyte</tissue>
    </source>
</reference>
<comment type="caution">
    <text evidence="1">The sequence shown here is derived from an EMBL/GenBank/DDBJ whole genome shotgun (WGS) entry which is preliminary data.</text>
</comment>
<name>A0ACC3BPA8_PYRYE</name>
<evidence type="ECO:0000313" key="1">
    <source>
        <dbReference type="EMBL" id="KAK1859453.1"/>
    </source>
</evidence>
<keyword evidence="2" id="KW-1185">Reference proteome</keyword>
<dbReference type="EMBL" id="CM020618">
    <property type="protein sequence ID" value="KAK1859453.1"/>
    <property type="molecule type" value="Genomic_DNA"/>
</dbReference>
<evidence type="ECO:0000313" key="2">
    <source>
        <dbReference type="Proteomes" id="UP000798662"/>
    </source>
</evidence>
<accession>A0ACC3BPA8</accession>
<gene>
    <name evidence="1" type="ORF">I4F81_002049</name>
</gene>
<protein>
    <submittedName>
        <fullName evidence="1">Uncharacterized protein</fullName>
    </submittedName>
</protein>
<proteinExistence type="predicted"/>
<organism evidence="1 2">
    <name type="scientific">Pyropia yezoensis</name>
    <name type="common">Susabi-nori</name>
    <name type="synonym">Porphyra yezoensis</name>
    <dbReference type="NCBI Taxonomy" id="2788"/>
    <lineage>
        <taxon>Eukaryota</taxon>
        <taxon>Rhodophyta</taxon>
        <taxon>Bangiophyceae</taxon>
        <taxon>Bangiales</taxon>
        <taxon>Bangiaceae</taxon>
        <taxon>Pyropia</taxon>
    </lineage>
</organism>
<sequence length="245" mass="24374">MAFYVHRAFGGVVPSLARDAHAAAIGRVVADALAAAGLAADEVDAVGVTAGPGLEVCLRVGARAAVAAAVDADVPLVTVNHLEAHFPFLTLLVSGGHCQLLLARGVGDYAVLGGTLDDAAGEAFDKTARLLGLDVAAGGGPALEALAAQGDADAVPFPVPMARRRDLTTLVVAGGVAANASVRSALAGVVAATPGWSMVVPPPALCTDNGVMVAWAAAERLLGGVANEREGWAVRARWPLGGRGG</sequence>
<dbReference type="Proteomes" id="UP000798662">
    <property type="component" value="Chromosome 1"/>
</dbReference>